<evidence type="ECO:0000313" key="3">
    <source>
        <dbReference type="Proteomes" id="UP000653056"/>
    </source>
</evidence>
<gene>
    <name evidence="2" type="ORF">GCM10007160_39900</name>
</gene>
<organism evidence="2 3">
    <name type="scientific">Litchfieldella qijiaojingensis</name>
    <dbReference type="NCBI Taxonomy" id="980347"/>
    <lineage>
        <taxon>Bacteria</taxon>
        <taxon>Pseudomonadati</taxon>
        <taxon>Pseudomonadota</taxon>
        <taxon>Gammaproteobacteria</taxon>
        <taxon>Oceanospirillales</taxon>
        <taxon>Halomonadaceae</taxon>
        <taxon>Litchfieldella</taxon>
    </lineage>
</organism>
<evidence type="ECO:0000313" key="2">
    <source>
        <dbReference type="EMBL" id="GGY08558.1"/>
    </source>
</evidence>
<protein>
    <submittedName>
        <fullName evidence="2">Uncharacterized protein</fullName>
    </submittedName>
</protein>
<dbReference type="EMBL" id="BMXS01000031">
    <property type="protein sequence ID" value="GGY08558.1"/>
    <property type="molecule type" value="Genomic_DNA"/>
</dbReference>
<sequence length="81" mass="8990">MPSPIQHTTPPTTAFKKFTRLPDREPGEQQHGYPFKPQRLPEAPLATLPDEELDEPARRTTGGDDDLMSQDINAIAPKVPS</sequence>
<feature type="region of interest" description="Disordered" evidence="1">
    <location>
        <begin position="1"/>
        <end position="81"/>
    </location>
</feature>
<evidence type="ECO:0000256" key="1">
    <source>
        <dbReference type="SAM" id="MobiDB-lite"/>
    </source>
</evidence>
<accession>A0ABQ2ZC90</accession>
<comment type="caution">
    <text evidence="2">The sequence shown here is derived from an EMBL/GenBank/DDBJ whole genome shotgun (WGS) entry which is preliminary data.</text>
</comment>
<reference evidence="3" key="1">
    <citation type="journal article" date="2019" name="Int. J. Syst. Evol. Microbiol.">
        <title>The Global Catalogue of Microorganisms (GCM) 10K type strain sequencing project: providing services to taxonomists for standard genome sequencing and annotation.</title>
        <authorList>
            <consortium name="The Broad Institute Genomics Platform"/>
            <consortium name="The Broad Institute Genome Sequencing Center for Infectious Disease"/>
            <person name="Wu L."/>
            <person name="Ma J."/>
        </authorList>
    </citation>
    <scope>NUCLEOTIDE SEQUENCE [LARGE SCALE GENOMIC DNA]</scope>
    <source>
        <strain evidence="3">KCTC 22228</strain>
    </source>
</reference>
<proteinExistence type="predicted"/>
<dbReference type="Proteomes" id="UP000653056">
    <property type="component" value="Unassembled WGS sequence"/>
</dbReference>
<keyword evidence="3" id="KW-1185">Reference proteome</keyword>
<name>A0ABQ2ZC90_9GAMM</name>
<dbReference type="RefSeq" id="WP_189472406.1">
    <property type="nucleotide sequence ID" value="NZ_BMXS01000031.1"/>
</dbReference>